<organism evidence="5">
    <name type="scientific">marine metagenome</name>
    <dbReference type="NCBI Taxonomy" id="408172"/>
    <lineage>
        <taxon>unclassified sequences</taxon>
        <taxon>metagenomes</taxon>
        <taxon>ecological metagenomes</taxon>
    </lineage>
</organism>
<feature type="region of interest" description="Disordered" evidence="3">
    <location>
        <begin position="143"/>
        <end position="163"/>
    </location>
</feature>
<dbReference type="EMBL" id="UINC01130077">
    <property type="protein sequence ID" value="SVD10911.1"/>
    <property type="molecule type" value="Genomic_DNA"/>
</dbReference>
<dbReference type="SMART" id="SM00857">
    <property type="entry name" value="Resolvase"/>
    <property type="match status" value="1"/>
</dbReference>
<accession>A0A382SPT0</accession>
<keyword evidence="1" id="KW-0238">DNA-binding</keyword>
<evidence type="ECO:0000313" key="5">
    <source>
        <dbReference type="EMBL" id="SVD10911.1"/>
    </source>
</evidence>
<evidence type="ECO:0000259" key="4">
    <source>
        <dbReference type="PROSITE" id="PS51736"/>
    </source>
</evidence>
<keyword evidence="2" id="KW-0233">DNA recombination</keyword>
<dbReference type="PROSITE" id="PS51736">
    <property type="entry name" value="RECOMBINASES_3"/>
    <property type="match status" value="1"/>
</dbReference>
<dbReference type="SUPFAM" id="SSF53041">
    <property type="entry name" value="Resolvase-like"/>
    <property type="match status" value="1"/>
</dbReference>
<dbReference type="Pfam" id="PF00239">
    <property type="entry name" value="Resolvase"/>
    <property type="match status" value="1"/>
</dbReference>
<reference evidence="5" key="1">
    <citation type="submission" date="2018-05" db="EMBL/GenBank/DDBJ databases">
        <authorList>
            <person name="Lanie J.A."/>
            <person name="Ng W.-L."/>
            <person name="Kazmierczak K.M."/>
            <person name="Andrzejewski T.M."/>
            <person name="Davidsen T.M."/>
            <person name="Wayne K.J."/>
            <person name="Tettelin H."/>
            <person name="Glass J.I."/>
            <person name="Rusch D."/>
            <person name="Podicherti R."/>
            <person name="Tsui H.-C.T."/>
            <person name="Winkler M.E."/>
        </authorList>
    </citation>
    <scope>NUCLEOTIDE SEQUENCE</scope>
</reference>
<protein>
    <recommendedName>
        <fullName evidence="4">Resolvase/invertase-type recombinase catalytic domain-containing protein</fullName>
    </recommendedName>
</protein>
<dbReference type="PANTHER" id="PTHR30461">
    <property type="entry name" value="DNA-INVERTASE FROM LAMBDOID PROPHAGE"/>
    <property type="match status" value="1"/>
</dbReference>
<proteinExistence type="predicted"/>
<dbReference type="InterPro" id="IPR050639">
    <property type="entry name" value="SSR_resolvase"/>
</dbReference>
<dbReference type="GO" id="GO:0000150">
    <property type="term" value="F:DNA strand exchange activity"/>
    <property type="evidence" value="ECO:0007669"/>
    <property type="project" value="InterPro"/>
</dbReference>
<dbReference type="InterPro" id="IPR006119">
    <property type="entry name" value="Resolv_N"/>
</dbReference>
<dbReference type="AlphaFoldDB" id="A0A382SPT0"/>
<dbReference type="GO" id="GO:0003677">
    <property type="term" value="F:DNA binding"/>
    <property type="evidence" value="ECO:0007669"/>
    <property type="project" value="UniProtKB-KW"/>
</dbReference>
<evidence type="ECO:0000256" key="1">
    <source>
        <dbReference type="ARBA" id="ARBA00023125"/>
    </source>
</evidence>
<dbReference type="PANTHER" id="PTHR30461:SF2">
    <property type="entry name" value="SERINE RECOMBINASE PINE-RELATED"/>
    <property type="match status" value="1"/>
</dbReference>
<gene>
    <name evidence="5" type="ORF">METZ01_LOCUS363765</name>
</gene>
<evidence type="ECO:0000256" key="2">
    <source>
        <dbReference type="ARBA" id="ARBA00023172"/>
    </source>
</evidence>
<sequence length="163" mass="18987">MDNSPVIAAYVRVSKNEINPENQRIALKKHFKRKEWTNILWYEDCISGLADKRPSQERLIRDVRNGDIDIVIFFSLSRFERRGVLPTLQLLSEFDRRSIPYISLTEPIDTLESPWKELIISVLASIYHIEVLQISERTKAGLERARRDGKTLGRPRKKPKGSK</sequence>
<feature type="domain" description="Resolvase/invertase-type recombinase catalytic" evidence="4">
    <location>
        <begin position="6"/>
        <end position="149"/>
    </location>
</feature>
<evidence type="ECO:0000256" key="3">
    <source>
        <dbReference type="SAM" id="MobiDB-lite"/>
    </source>
</evidence>
<name>A0A382SPT0_9ZZZZ</name>
<feature type="compositionally biased region" description="Basic residues" evidence="3">
    <location>
        <begin position="153"/>
        <end position="163"/>
    </location>
</feature>
<dbReference type="CDD" id="cd00338">
    <property type="entry name" value="Ser_Recombinase"/>
    <property type="match status" value="1"/>
</dbReference>
<dbReference type="Gene3D" id="3.40.50.1390">
    <property type="entry name" value="Resolvase, N-terminal catalytic domain"/>
    <property type="match status" value="1"/>
</dbReference>
<dbReference type="InterPro" id="IPR036162">
    <property type="entry name" value="Resolvase-like_N_sf"/>
</dbReference>